<dbReference type="InterPro" id="IPR036890">
    <property type="entry name" value="HATPase_C_sf"/>
</dbReference>
<gene>
    <name evidence="13" type="primary">yehU_29</name>
    <name evidence="13" type="ORF">DSM106044_03544</name>
</gene>
<evidence type="ECO:0000256" key="11">
    <source>
        <dbReference type="ARBA" id="ARBA00023136"/>
    </source>
</evidence>
<keyword evidence="14" id="KW-1185">Reference proteome</keyword>
<dbReference type="InterPro" id="IPR050640">
    <property type="entry name" value="Bact_2-comp_sensor_kinase"/>
</dbReference>
<reference evidence="13 14" key="1">
    <citation type="journal article" date="2019" name="Anaerobe">
        <title>Detection of Robinsoniella peoriensis in multiple bone samples of a trauma patient.</title>
        <authorList>
            <person name="Schrottner P."/>
            <person name="Hartwich K."/>
            <person name="Bunk B."/>
            <person name="Schober I."/>
            <person name="Helbig S."/>
            <person name="Rudolph W.W."/>
            <person name="Gunzer F."/>
        </authorList>
    </citation>
    <scope>NUCLEOTIDE SEQUENCE [LARGE SCALE GENOMIC DNA]</scope>
    <source>
        <strain evidence="13 14">DSM 106044</strain>
    </source>
</reference>
<evidence type="ECO:0000256" key="4">
    <source>
        <dbReference type="ARBA" id="ARBA00022679"/>
    </source>
</evidence>
<dbReference type="PANTHER" id="PTHR34220">
    <property type="entry name" value="SENSOR HISTIDINE KINASE YPDA"/>
    <property type="match status" value="1"/>
</dbReference>
<evidence type="ECO:0000256" key="6">
    <source>
        <dbReference type="ARBA" id="ARBA00022741"/>
    </source>
</evidence>
<name>A0A4U8Q5L7_9FIRM</name>
<keyword evidence="10" id="KW-0902">Two-component regulatory system</keyword>
<evidence type="ECO:0000313" key="13">
    <source>
        <dbReference type="EMBL" id="TLC99593.1"/>
    </source>
</evidence>
<dbReference type="CDD" id="cd06225">
    <property type="entry name" value="HAMP"/>
    <property type="match status" value="1"/>
</dbReference>
<dbReference type="SMART" id="SM00304">
    <property type="entry name" value="HAMP"/>
    <property type="match status" value="1"/>
</dbReference>
<evidence type="ECO:0000256" key="1">
    <source>
        <dbReference type="ARBA" id="ARBA00004651"/>
    </source>
</evidence>
<dbReference type="AlphaFoldDB" id="A0A4U8Q5L7"/>
<sequence>MKLQFKRPITMRRQILVLFVLLMLIPFILLVLIADIIFTTHAQNDLKTIYNSNVTEMANSLDTLFTNATDLTLFPLTEDSMRTYLTIPSSNPDFLRKKQKSSNIRNLIPYGYREGILSIGLYREDGDYIITDNTVKYTETDYENVRKHDLLPFWYFPADEQSIFLLRHFRNPTNFSEYAGYIKLRLSLSYVTSKMSNHLQNEETSYFLITPNNALLIEVNTGQSDTLYQKFSFTYEELKQKAESGQPSTIQNNCIISQHLLSNGLILYSIAAPHIISEVRHAFWPSMLMASTAVMLLSFMLSFYFSKKITIPLETLGEKMTNLTTGNFSSRADIEGCQEISMLTDRFNNMAGQLEILYNKVYLGELKLKQSQLDVLETQINPHFLYNTLDTIYWMAKLGETEKVSLMVSNLSQMMQMTLSAKTKDKVTLFDELKHLTCYIVIQDIRHNGKILFDVKCNDDIKGFQVLSFLLQPLVENALHHGLSSYSNGIIHVHIYRSGNDLIYEVANNGTPINPDEITTLLNSGKPALKGFALKNIIERLQLRYGEPYSLTYFLDGDFSVFRINQPIEGDENDDKNTDC</sequence>
<dbReference type="PANTHER" id="PTHR34220:SF11">
    <property type="entry name" value="SENSOR PROTEIN KINASE HPTS"/>
    <property type="match status" value="1"/>
</dbReference>
<evidence type="ECO:0000256" key="7">
    <source>
        <dbReference type="ARBA" id="ARBA00022777"/>
    </source>
</evidence>
<evidence type="ECO:0000256" key="9">
    <source>
        <dbReference type="ARBA" id="ARBA00022989"/>
    </source>
</evidence>
<dbReference type="GO" id="GO:0005886">
    <property type="term" value="C:plasma membrane"/>
    <property type="evidence" value="ECO:0007669"/>
    <property type="project" value="UniProtKB-SubCell"/>
</dbReference>
<keyword evidence="6" id="KW-0547">Nucleotide-binding</keyword>
<keyword evidence="9" id="KW-1133">Transmembrane helix</keyword>
<evidence type="ECO:0000259" key="12">
    <source>
        <dbReference type="PROSITE" id="PS50885"/>
    </source>
</evidence>
<keyword evidence="2" id="KW-1003">Cell membrane</keyword>
<dbReference type="InterPro" id="IPR003660">
    <property type="entry name" value="HAMP_dom"/>
</dbReference>
<protein>
    <submittedName>
        <fullName evidence="13">Sensor histidine kinase YehU</fullName>
        <ecNumber evidence="13">2.7.13.3</ecNumber>
    </submittedName>
</protein>
<dbReference type="GO" id="GO:0005524">
    <property type="term" value="F:ATP binding"/>
    <property type="evidence" value="ECO:0007669"/>
    <property type="project" value="UniProtKB-KW"/>
</dbReference>
<evidence type="ECO:0000256" key="10">
    <source>
        <dbReference type="ARBA" id="ARBA00023012"/>
    </source>
</evidence>
<dbReference type="Gene3D" id="6.10.340.10">
    <property type="match status" value="1"/>
</dbReference>
<dbReference type="RefSeq" id="WP_044294314.1">
    <property type="nucleotide sequence ID" value="NZ_JTGN01000003.1"/>
</dbReference>
<keyword evidence="4 13" id="KW-0808">Transferase</keyword>
<proteinExistence type="predicted"/>
<organism evidence="13 14">
    <name type="scientific">Robinsoniella peoriensis</name>
    <dbReference type="NCBI Taxonomy" id="180332"/>
    <lineage>
        <taxon>Bacteria</taxon>
        <taxon>Bacillati</taxon>
        <taxon>Bacillota</taxon>
        <taxon>Clostridia</taxon>
        <taxon>Lachnospirales</taxon>
        <taxon>Lachnospiraceae</taxon>
        <taxon>Robinsoniella</taxon>
    </lineage>
</organism>
<accession>A0A4U8Q5L7</accession>
<dbReference type="EMBL" id="QGQD01000068">
    <property type="protein sequence ID" value="TLC99593.1"/>
    <property type="molecule type" value="Genomic_DNA"/>
</dbReference>
<keyword evidence="7 13" id="KW-0418">Kinase</keyword>
<evidence type="ECO:0000313" key="14">
    <source>
        <dbReference type="Proteomes" id="UP000306509"/>
    </source>
</evidence>
<dbReference type="Pfam" id="PF06580">
    <property type="entry name" value="His_kinase"/>
    <property type="match status" value="1"/>
</dbReference>
<dbReference type="PROSITE" id="PS50885">
    <property type="entry name" value="HAMP"/>
    <property type="match status" value="1"/>
</dbReference>
<comment type="caution">
    <text evidence="13">The sequence shown here is derived from an EMBL/GenBank/DDBJ whole genome shotgun (WGS) entry which is preliminary data.</text>
</comment>
<dbReference type="EC" id="2.7.13.3" evidence="13"/>
<keyword evidence="8" id="KW-0067">ATP-binding</keyword>
<feature type="domain" description="HAMP" evidence="12">
    <location>
        <begin position="307"/>
        <end position="359"/>
    </location>
</feature>
<dbReference type="SUPFAM" id="SSF55874">
    <property type="entry name" value="ATPase domain of HSP90 chaperone/DNA topoisomerase II/histidine kinase"/>
    <property type="match status" value="1"/>
</dbReference>
<dbReference type="InterPro" id="IPR010559">
    <property type="entry name" value="Sig_transdc_His_kin_internal"/>
</dbReference>
<keyword evidence="5" id="KW-0812">Transmembrane</keyword>
<keyword evidence="3" id="KW-0597">Phosphoprotein</keyword>
<keyword evidence="11" id="KW-0472">Membrane</keyword>
<evidence type="ECO:0000256" key="2">
    <source>
        <dbReference type="ARBA" id="ARBA00022475"/>
    </source>
</evidence>
<dbReference type="Pfam" id="PF00672">
    <property type="entry name" value="HAMP"/>
    <property type="match status" value="1"/>
</dbReference>
<dbReference type="STRING" id="180332.GCA_000797495_01597"/>
<dbReference type="Gene3D" id="3.30.565.10">
    <property type="entry name" value="Histidine kinase-like ATPase, C-terminal domain"/>
    <property type="match status" value="1"/>
</dbReference>
<evidence type="ECO:0000256" key="5">
    <source>
        <dbReference type="ARBA" id="ARBA00022692"/>
    </source>
</evidence>
<evidence type="ECO:0000256" key="3">
    <source>
        <dbReference type="ARBA" id="ARBA00022553"/>
    </source>
</evidence>
<dbReference type="GO" id="GO:0000155">
    <property type="term" value="F:phosphorelay sensor kinase activity"/>
    <property type="evidence" value="ECO:0007669"/>
    <property type="project" value="InterPro"/>
</dbReference>
<comment type="subcellular location">
    <subcellularLocation>
        <location evidence="1">Cell membrane</location>
        <topology evidence="1">Multi-pass membrane protein</topology>
    </subcellularLocation>
</comment>
<dbReference type="Proteomes" id="UP000306509">
    <property type="component" value="Unassembled WGS sequence"/>
</dbReference>
<evidence type="ECO:0000256" key="8">
    <source>
        <dbReference type="ARBA" id="ARBA00022840"/>
    </source>
</evidence>
<dbReference type="SUPFAM" id="SSF158472">
    <property type="entry name" value="HAMP domain-like"/>
    <property type="match status" value="1"/>
</dbReference>